<sequence>MKKRFGFWVICLRQIARLFVPRISFNPADYPQLDLNRPTVFVTHHENLKGPLRIIIWTPIFMRTWVFAKLVDQKTCYRHFSRFTFSKRFGLPLWLAKTIAWPTSWITAFTLKQARVIPVYRKNKEIKQTFATSLEALSQGVPILIMPDVDYANDTDQVGKIYEGFLAIDRLYQKRFKDHIQFVPIYANKNLRKMQVGKVHAFTGELSFRKEARIVAQKLRQDLNRLIDTDQEDPAKEKKVLSKD</sequence>
<reference evidence="1 2" key="1">
    <citation type="journal article" date="2016" name="Genome Announc.">
        <title>Complete Genome Sequences of Aerococcus christensenii CCUG 28831T, Aerococcus sanguinicola CCUG 43001T, Aerococcus urinae CCUG 36881T, Aerococcus urinaeequi CCUG 28094T, Aerococcus urinaehominis CCUG 42038 BT, and Aerococcus viridans CCUG 4311T.</title>
        <authorList>
            <person name="Carkaci D."/>
            <person name="Dargis R."/>
            <person name="Nielsen X.C."/>
            <person name="Skovgaard O."/>
            <person name="Fuursted K."/>
            <person name="Christensen J.J."/>
        </authorList>
    </citation>
    <scope>NUCLEOTIDE SEQUENCE [LARGE SCALE GENOMIC DNA]</scope>
    <source>
        <strain evidence="1 2">CCUG42038B</strain>
    </source>
</reference>
<protein>
    <submittedName>
        <fullName evidence="1">Uncharacterized protein</fullName>
    </submittedName>
</protein>
<gene>
    <name evidence="1" type="ORF">AWM75_05510</name>
</gene>
<dbReference type="OrthoDB" id="2165242at2"/>
<dbReference type="KEGG" id="auh:AWM75_05510"/>
<dbReference type="STRING" id="128944.AWM75_05510"/>
<dbReference type="AlphaFoldDB" id="A0A0X8FLW0"/>
<accession>A0A0X8FLW0</accession>
<keyword evidence="2" id="KW-1185">Reference proteome</keyword>
<name>A0A0X8FLW0_9LACT</name>
<dbReference type="EMBL" id="CP014163">
    <property type="protein sequence ID" value="AMB99484.1"/>
    <property type="molecule type" value="Genomic_DNA"/>
</dbReference>
<organism evidence="1 2">
    <name type="scientific">Aerococcus urinaehominis</name>
    <dbReference type="NCBI Taxonomy" id="128944"/>
    <lineage>
        <taxon>Bacteria</taxon>
        <taxon>Bacillati</taxon>
        <taxon>Bacillota</taxon>
        <taxon>Bacilli</taxon>
        <taxon>Lactobacillales</taxon>
        <taxon>Aerococcaceae</taxon>
        <taxon>Aerococcus</taxon>
    </lineage>
</organism>
<evidence type="ECO:0000313" key="1">
    <source>
        <dbReference type="EMBL" id="AMB99484.1"/>
    </source>
</evidence>
<evidence type="ECO:0000313" key="2">
    <source>
        <dbReference type="Proteomes" id="UP000062260"/>
    </source>
</evidence>
<dbReference type="Proteomes" id="UP000062260">
    <property type="component" value="Chromosome"/>
</dbReference>
<proteinExistence type="predicted"/>
<dbReference type="RefSeq" id="WP_067979312.1">
    <property type="nucleotide sequence ID" value="NZ_CP014163.1"/>
</dbReference>
<reference evidence="2" key="2">
    <citation type="submission" date="2016-01" db="EMBL/GenBank/DDBJ databases">
        <title>Six Aerococcus type strain genome sequencing and assembly using PacBio and Illumina Hiseq.</title>
        <authorList>
            <person name="Carkaci D."/>
            <person name="Dargis R."/>
            <person name="Nielsen X.C."/>
            <person name="Skovgaard O."/>
            <person name="Fuursted K."/>
            <person name="Christensen J.J."/>
        </authorList>
    </citation>
    <scope>NUCLEOTIDE SEQUENCE [LARGE SCALE GENOMIC DNA]</scope>
    <source>
        <strain evidence="2">CCUG42038B</strain>
    </source>
</reference>